<feature type="non-terminal residue" evidence="1">
    <location>
        <position position="234"/>
    </location>
</feature>
<accession>A0A350PA46</accession>
<protein>
    <submittedName>
        <fullName evidence="1">Uncharacterized protein</fullName>
    </submittedName>
</protein>
<proteinExistence type="predicted"/>
<dbReference type="AlphaFoldDB" id="A0A350PA46"/>
<dbReference type="EMBL" id="DNAN01000725">
    <property type="protein sequence ID" value="HAW78163.1"/>
    <property type="molecule type" value="Genomic_DNA"/>
</dbReference>
<organism evidence="1 2">
    <name type="scientific">Alteromonas australica</name>
    <dbReference type="NCBI Taxonomy" id="589873"/>
    <lineage>
        <taxon>Bacteria</taxon>
        <taxon>Pseudomonadati</taxon>
        <taxon>Pseudomonadota</taxon>
        <taxon>Gammaproteobacteria</taxon>
        <taxon>Alteromonadales</taxon>
        <taxon>Alteromonadaceae</taxon>
        <taxon>Alteromonas/Salinimonas group</taxon>
        <taxon>Alteromonas</taxon>
    </lineage>
</organism>
<name>A0A350PA46_9ALTE</name>
<evidence type="ECO:0000313" key="1">
    <source>
        <dbReference type="EMBL" id="HAW78163.1"/>
    </source>
</evidence>
<comment type="caution">
    <text evidence="1">The sequence shown here is derived from an EMBL/GenBank/DDBJ whole genome shotgun (WGS) entry which is preliminary data.</text>
</comment>
<evidence type="ECO:0000313" key="2">
    <source>
        <dbReference type="Proteomes" id="UP000263517"/>
    </source>
</evidence>
<sequence length="234" mass="24351">MSTKARELAELSRTIIDTSDATAITINADEEVTLADDLFLADGKKAVFGAGSDLQIYHDGNDSYIAESGAGDLIITSPVIRPRTDQFTLNNAANTEHLLTAAEGGSVALYYDAVKKLETDSSGVSISGVLTVIDGSTSAPSISNDGDSNTGIYFPADDQLGLLVGGSRKLHVTSSGVAIQNGDLTVSGTLNGITTTRSVSGNRWGVLPEVASNGVLEIGRYLDFHATDGDTSDY</sequence>
<gene>
    <name evidence="1" type="ORF">DCW74_20795</name>
</gene>
<dbReference type="Proteomes" id="UP000263517">
    <property type="component" value="Unassembled WGS sequence"/>
</dbReference>
<reference evidence="1 2" key="1">
    <citation type="journal article" date="2018" name="Nat. Biotechnol.">
        <title>A standardized bacterial taxonomy based on genome phylogeny substantially revises the tree of life.</title>
        <authorList>
            <person name="Parks D.H."/>
            <person name="Chuvochina M."/>
            <person name="Waite D.W."/>
            <person name="Rinke C."/>
            <person name="Skarshewski A."/>
            <person name="Chaumeil P.A."/>
            <person name="Hugenholtz P."/>
        </authorList>
    </citation>
    <scope>NUCLEOTIDE SEQUENCE [LARGE SCALE GENOMIC DNA]</scope>
    <source>
        <strain evidence="1">UBA11978</strain>
    </source>
</reference>